<accession>Q7UGE8</accession>
<dbReference type="EMBL" id="BX294141">
    <property type="protein sequence ID" value="CAD78381.1"/>
    <property type="molecule type" value="Genomic_DNA"/>
</dbReference>
<name>Q7UGE8_RHOBA</name>
<protein>
    <submittedName>
        <fullName evidence="1">Uncharacterized protein</fullName>
    </submittedName>
</protein>
<sequence length="140" mass="15607">MPKSDAQLRELCVLGGEIPPTITLNQVKTDAQVEMPLGQVAHWMRHISSCFLATEDTESTEDRVDQLPKSDTHLCELCVLSGEFPPTTSSNQIKTDAQFEMPLGQIPGWIRHFSNCFLATEVTESTEDRRSIAQVRCSSL</sequence>
<evidence type="ECO:0000313" key="1">
    <source>
        <dbReference type="EMBL" id="CAD78381.1"/>
    </source>
</evidence>
<dbReference type="EnsemblBacteria" id="CAD78381">
    <property type="protein sequence ID" value="CAD78381"/>
    <property type="gene ID" value="RB5264"/>
</dbReference>
<dbReference type="Proteomes" id="UP000001025">
    <property type="component" value="Chromosome"/>
</dbReference>
<evidence type="ECO:0000313" key="2">
    <source>
        <dbReference type="Proteomes" id="UP000001025"/>
    </source>
</evidence>
<keyword evidence="2" id="KW-1185">Reference proteome</keyword>
<proteinExistence type="predicted"/>
<dbReference type="InParanoid" id="Q7UGE8"/>
<gene>
    <name evidence="1" type="ordered locus">RB5264</name>
</gene>
<organism evidence="1 2">
    <name type="scientific">Rhodopirellula baltica (strain DSM 10527 / NCIMB 13988 / SH1)</name>
    <dbReference type="NCBI Taxonomy" id="243090"/>
    <lineage>
        <taxon>Bacteria</taxon>
        <taxon>Pseudomonadati</taxon>
        <taxon>Planctomycetota</taxon>
        <taxon>Planctomycetia</taxon>
        <taxon>Pirellulales</taxon>
        <taxon>Pirellulaceae</taxon>
        <taxon>Rhodopirellula</taxon>
    </lineage>
</organism>
<dbReference type="HOGENOM" id="CLU_1833620_0_0_0"/>
<dbReference type="AlphaFoldDB" id="Q7UGE8"/>
<dbReference type="STRING" id="243090.RB5264"/>
<reference evidence="1 2" key="1">
    <citation type="journal article" date="2003" name="Proc. Natl. Acad. Sci. U.S.A.">
        <title>Complete genome sequence of the marine planctomycete Pirellula sp. strain 1.</title>
        <authorList>
            <person name="Gloeckner F.O."/>
            <person name="Kube M."/>
            <person name="Bauer M."/>
            <person name="Teeling H."/>
            <person name="Lombardot T."/>
            <person name="Ludwig W."/>
            <person name="Gade D."/>
            <person name="Beck A."/>
            <person name="Borzym K."/>
            <person name="Heitmann K."/>
            <person name="Rabus R."/>
            <person name="Schlesner H."/>
            <person name="Amann R."/>
            <person name="Reinhardt R."/>
        </authorList>
    </citation>
    <scope>NUCLEOTIDE SEQUENCE [LARGE SCALE GENOMIC DNA]</scope>
    <source>
        <strain evidence="2">DSM 10527 / NCIMB 13988 / SH1</strain>
    </source>
</reference>
<dbReference type="KEGG" id="rba:RB5264"/>